<dbReference type="PANTHER" id="PTHR10270">
    <property type="entry name" value="SOX TRANSCRIPTION FACTOR"/>
    <property type="match status" value="1"/>
</dbReference>
<feature type="region of interest" description="Disordered" evidence="3">
    <location>
        <begin position="220"/>
        <end position="239"/>
    </location>
</feature>
<evidence type="ECO:0000313" key="6">
    <source>
        <dbReference type="WBParaSite" id="GPLIN_000970900"/>
    </source>
</evidence>
<dbReference type="AlphaFoldDB" id="A0A183CA10"/>
<dbReference type="InterPro" id="IPR036910">
    <property type="entry name" value="HMG_box_dom_sf"/>
</dbReference>
<evidence type="ECO:0000256" key="3">
    <source>
        <dbReference type="SAM" id="MobiDB-lite"/>
    </source>
</evidence>
<reference evidence="6" key="3">
    <citation type="submission" date="2016-06" db="UniProtKB">
        <authorList>
            <consortium name="WormBaseParasite"/>
        </authorList>
    </citation>
    <scope>IDENTIFICATION</scope>
</reference>
<reference evidence="5" key="1">
    <citation type="submission" date="2013-12" db="EMBL/GenBank/DDBJ databases">
        <authorList>
            <person name="Aslett M."/>
        </authorList>
    </citation>
    <scope>NUCLEOTIDE SEQUENCE [LARGE SCALE GENOMIC DNA]</scope>
    <source>
        <strain evidence="5">Lindley</strain>
    </source>
</reference>
<organism evidence="5 6">
    <name type="scientific">Globodera pallida</name>
    <name type="common">Potato cyst nematode worm</name>
    <name type="synonym">Heterodera pallida</name>
    <dbReference type="NCBI Taxonomy" id="36090"/>
    <lineage>
        <taxon>Eukaryota</taxon>
        <taxon>Metazoa</taxon>
        <taxon>Ecdysozoa</taxon>
        <taxon>Nematoda</taxon>
        <taxon>Chromadorea</taxon>
        <taxon>Rhabditida</taxon>
        <taxon>Tylenchina</taxon>
        <taxon>Tylenchomorpha</taxon>
        <taxon>Tylenchoidea</taxon>
        <taxon>Heteroderidae</taxon>
        <taxon>Heteroderinae</taxon>
        <taxon>Globodera</taxon>
    </lineage>
</organism>
<proteinExistence type="predicted"/>
<reference evidence="5" key="2">
    <citation type="submission" date="2014-05" db="EMBL/GenBank/DDBJ databases">
        <title>The genome and life-stage specific transcriptomes of Globodera pallida elucidate key aspects of plant parasitism by a cyst nematode.</title>
        <authorList>
            <person name="Cotton J.A."/>
            <person name="Lilley C.J."/>
            <person name="Jones L.M."/>
            <person name="Kikuchi T."/>
            <person name="Reid A.J."/>
            <person name="Thorpe P."/>
            <person name="Tsai I.J."/>
            <person name="Beasley H."/>
            <person name="Blok V."/>
            <person name="Cock P.J.A."/>
            <person name="Van den Akker S.E."/>
            <person name="Holroyd N."/>
            <person name="Hunt M."/>
            <person name="Mantelin S."/>
            <person name="Naghra H."/>
            <person name="Pain A."/>
            <person name="Palomares-Rius J.E."/>
            <person name="Zarowiecki M."/>
            <person name="Berriman M."/>
            <person name="Jones J.T."/>
            <person name="Urwin P.E."/>
        </authorList>
    </citation>
    <scope>NUCLEOTIDE SEQUENCE [LARGE SCALE GENOMIC DNA]</scope>
    <source>
        <strain evidence="5">Lindley</strain>
    </source>
</reference>
<feature type="domain" description="HMG box" evidence="4">
    <location>
        <begin position="1"/>
        <end position="44"/>
    </location>
</feature>
<dbReference type="InterPro" id="IPR009071">
    <property type="entry name" value="HMG_box_dom"/>
</dbReference>
<dbReference type="PANTHER" id="PTHR10270:SF323">
    <property type="entry name" value="TRANSCRIPTION FACTOR SOX-14-RELATED"/>
    <property type="match status" value="1"/>
</dbReference>
<evidence type="ECO:0000259" key="4">
    <source>
        <dbReference type="PROSITE" id="PS50118"/>
    </source>
</evidence>
<dbReference type="GO" id="GO:0000978">
    <property type="term" value="F:RNA polymerase II cis-regulatory region sequence-specific DNA binding"/>
    <property type="evidence" value="ECO:0007669"/>
    <property type="project" value="TreeGrafter"/>
</dbReference>
<dbReference type="WBParaSite" id="GPLIN_000970900">
    <property type="protein sequence ID" value="GPLIN_000970900"/>
    <property type="gene ID" value="GPLIN_000970900"/>
</dbReference>
<dbReference type="GO" id="GO:0030182">
    <property type="term" value="P:neuron differentiation"/>
    <property type="evidence" value="ECO:0007669"/>
    <property type="project" value="TreeGrafter"/>
</dbReference>
<feature type="DNA-binding region" description="HMG box" evidence="2">
    <location>
        <begin position="1"/>
        <end position="44"/>
    </location>
</feature>
<dbReference type="PROSITE" id="PS50118">
    <property type="entry name" value="HMG_BOX_2"/>
    <property type="match status" value="1"/>
</dbReference>
<evidence type="ECO:0000256" key="2">
    <source>
        <dbReference type="PROSITE-ProRule" id="PRU00267"/>
    </source>
</evidence>
<evidence type="ECO:0000313" key="5">
    <source>
        <dbReference type="Proteomes" id="UP000050741"/>
    </source>
</evidence>
<protein>
    <submittedName>
        <fullName evidence="6">HMG box domain-containing protein</fullName>
    </submittedName>
</protein>
<dbReference type="Gene3D" id="1.10.30.10">
    <property type="entry name" value="High mobility group box domain"/>
    <property type="match status" value="1"/>
</dbReference>
<dbReference type="InterPro" id="IPR050140">
    <property type="entry name" value="SRY-related_HMG-box_TF-like"/>
</dbReference>
<keyword evidence="1 2" id="KW-0238">DNA-binding</keyword>
<name>A0A183CA10_GLOPA</name>
<keyword evidence="2" id="KW-0539">Nucleus</keyword>
<dbReference type="Pfam" id="PF00505">
    <property type="entry name" value="HMG_box"/>
    <property type="match status" value="1"/>
</dbReference>
<dbReference type="GO" id="GO:0005634">
    <property type="term" value="C:nucleus"/>
    <property type="evidence" value="ECO:0007669"/>
    <property type="project" value="UniProtKB-UniRule"/>
</dbReference>
<dbReference type="GO" id="GO:0007420">
    <property type="term" value="P:brain development"/>
    <property type="evidence" value="ECO:0007669"/>
    <property type="project" value="TreeGrafter"/>
</dbReference>
<sequence length="239" mass="26786">MHNSAISRQLGHEWKLLSEVEKRPFIDEAKRLRQLHMLQHPNYKYRPRRKTKHSNIVDNACHQNCSSLAKIGTFGTEKHQHFPAKKSLKMNEPFPNVSMPPLCTQNALASMAAAFLPQSSANPIAVLRALLQQQQQQQHHQQQQAAFGVVDPSSSSSLAQPNFVPTSVCNLPGQQNLLSPQLFSAFSQQQQRHQQSLAPLSMEYWQRMFALMVSGTKQNSINPLQGVPSTSSISMPGTQ</sequence>
<dbReference type="Proteomes" id="UP000050741">
    <property type="component" value="Unassembled WGS sequence"/>
</dbReference>
<accession>A0A183CA10</accession>
<keyword evidence="5" id="KW-1185">Reference proteome</keyword>
<evidence type="ECO:0000256" key="1">
    <source>
        <dbReference type="ARBA" id="ARBA00023125"/>
    </source>
</evidence>
<dbReference type="SUPFAM" id="SSF47095">
    <property type="entry name" value="HMG-box"/>
    <property type="match status" value="1"/>
</dbReference>
<dbReference type="GO" id="GO:0001228">
    <property type="term" value="F:DNA-binding transcription activator activity, RNA polymerase II-specific"/>
    <property type="evidence" value="ECO:0007669"/>
    <property type="project" value="TreeGrafter"/>
</dbReference>
<dbReference type="GO" id="GO:0000122">
    <property type="term" value="P:negative regulation of transcription by RNA polymerase II"/>
    <property type="evidence" value="ECO:0007669"/>
    <property type="project" value="TreeGrafter"/>
</dbReference>